<reference evidence="9" key="1">
    <citation type="journal article" date="2015" name="MBio">
        <title>Genome-Resolved Metagenomic Analysis Reveals Roles for Candidate Phyla and Other Microbial Community Members in Biogeochemical Transformations in Oil Reservoirs.</title>
        <authorList>
            <person name="Hu P."/>
            <person name="Tom L."/>
            <person name="Singh A."/>
            <person name="Thomas B.C."/>
            <person name="Baker B.J."/>
            <person name="Piceno Y.M."/>
            <person name="Andersen G.L."/>
            <person name="Banfield J.F."/>
        </authorList>
    </citation>
    <scope>NUCLEOTIDE SEQUENCE [LARGE SCALE GENOMIC DNA]</scope>
</reference>
<dbReference type="InterPro" id="IPR000620">
    <property type="entry name" value="EamA_dom"/>
</dbReference>
<feature type="transmembrane region" description="Helical" evidence="6">
    <location>
        <begin position="34"/>
        <end position="54"/>
    </location>
</feature>
<evidence type="ECO:0000313" key="8">
    <source>
        <dbReference type="EMBL" id="KUK87335.1"/>
    </source>
</evidence>
<evidence type="ECO:0000256" key="6">
    <source>
        <dbReference type="SAM" id="Phobius"/>
    </source>
</evidence>
<name>A0A101I2A9_UNCT6</name>
<feature type="transmembrane region" description="Helical" evidence="6">
    <location>
        <begin position="269"/>
        <end position="287"/>
    </location>
</feature>
<keyword evidence="2" id="KW-1003">Cell membrane</keyword>
<feature type="transmembrane region" description="Helical" evidence="6">
    <location>
        <begin position="211"/>
        <end position="232"/>
    </location>
</feature>
<keyword evidence="3 6" id="KW-0812">Transmembrane</keyword>
<proteinExistence type="predicted"/>
<dbReference type="Pfam" id="PF00892">
    <property type="entry name" value="EamA"/>
    <property type="match status" value="2"/>
</dbReference>
<evidence type="ECO:0000256" key="2">
    <source>
        <dbReference type="ARBA" id="ARBA00022475"/>
    </source>
</evidence>
<feature type="transmembrane region" description="Helical" evidence="6">
    <location>
        <begin position="122"/>
        <end position="141"/>
    </location>
</feature>
<dbReference type="EMBL" id="LGGX01000005">
    <property type="protein sequence ID" value="KUK87335.1"/>
    <property type="molecule type" value="Genomic_DNA"/>
</dbReference>
<sequence>MKKIYLSIFALIPAIIWGYSFIATKYAVSYIKPATLGFLRFLISYIILEFLVFIRKENSKVILKDRILFSLMGFFGITFYFLGENFGLKYTSSSNGALIVSTIPIFTLLVDKIVYRKKISPVLTLGIFLSFVGIYILLFGFSPIKNVNVKGDLVMFIPVLSWVIYTYISKMKSSKYSVLFITKEMTFYGAIFFIPFVFLEKGNFCIFKLNIPTILSVLYLGIVCSSLAYILWNKALKEFDEKVVNSFIYTVPIFTITGEIFLLKTFPKFNFYLALALVITGLILTNFSND</sequence>
<comment type="subcellular location">
    <subcellularLocation>
        <location evidence="1">Cell membrane</location>
        <topology evidence="1">Multi-pass membrane protein</topology>
    </subcellularLocation>
</comment>
<feature type="domain" description="EamA" evidence="7">
    <location>
        <begin position="150"/>
        <end position="286"/>
    </location>
</feature>
<dbReference type="InterPro" id="IPR037185">
    <property type="entry name" value="EmrE-like"/>
</dbReference>
<dbReference type="PANTHER" id="PTHR32322:SF18">
    <property type="entry name" value="S-ADENOSYLMETHIONINE_S-ADENOSYLHOMOCYSTEINE TRANSPORTER"/>
    <property type="match status" value="1"/>
</dbReference>
<evidence type="ECO:0000256" key="3">
    <source>
        <dbReference type="ARBA" id="ARBA00022692"/>
    </source>
</evidence>
<dbReference type="GO" id="GO:0005886">
    <property type="term" value="C:plasma membrane"/>
    <property type="evidence" value="ECO:0007669"/>
    <property type="project" value="UniProtKB-SubCell"/>
</dbReference>
<feature type="transmembrane region" description="Helical" evidence="6">
    <location>
        <begin position="7"/>
        <end position="28"/>
    </location>
</feature>
<dbReference type="AlphaFoldDB" id="A0A101I2A9"/>
<evidence type="ECO:0000259" key="7">
    <source>
        <dbReference type="Pfam" id="PF00892"/>
    </source>
</evidence>
<dbReference type="PANTHER" id="PTHR32322">
    <property type="entry name" value="INNER MEMBRANE TRANSPORTER"/>
    <property type="match status" value="1"/>
</dbReference>
<dbReference type="Proteomes" id="UP000053467">
    <property type="component" value="Unassembled WGS sequence"/>
</dbReference>
<dbReference type="SUPFAM" id="SSF103481">
    <property type="entry name" value="Multidrug resistance efflux transporter EmrE"/>
    <property type="match status" value="2"/>
</dbReference>
<organism evidence="8 9">
    <name type="scientific">candidate division TA06 bacterium 34_109</name>
    <dbReference type="NCBI Taxonomy" id="1635277"/>
    <lineage>
        <taxon>Bacteria</taxon>
        <taxon>Bacteria division TA06</taxon>
    </lineage>
</organism>
<keyword evidence="4 6" id="KW-1133">Transmembrane helix</keyword>
<feature type="transmembrane region" description="Helical" evidence="6">
    <location>
        <begin position="153"/>
        <end position="168"/>
    </location>
</feature>
<protein>
    <recommendedName>
        <fullName evidence="7">EamA domain-containing protein</fullName>
    </recommendedName>
</protein>
<feature type="transmembrane region" description="Helical" evidence="6">
    <location>
        <begin position="180"/>
        <end position="199"/>
    </location>
</feature>
<gene>
    <name evidence="8" type="ORF">XE03_0733</name>
</gene>
<feature type="transmembrane region" description="Helical" evidence="6">
    <location>
        <begin position="66"/>
        <end position="83"/>
    </location>
</feature>
<comment type="caution">
    <text evidence="8">The sequence shown here is derived from an EMBL/GenBank/DDBJ whole genome shotgun (WGS) entry which is preliminary data.</text>
</comment>
<dbReference type="InterPro" id="IPR050638">
    <property type="entry name" value="AA-Vitamin_Transporters"/>
</dbReference>
<feature type="transmembrane region" description="Helical" evidence="6">
    <location>
        <begin position="95"/>
        <end position="115"/>
    </location>
</feature>
<evidence type="ECO:0000256" key="1">
    <source>
        <dbReference type="ARBA" id="ARBA00004651"/>
    </source>
</evidence>
<evidence type="ECO:0000313" key="9">
    <source>
        <dbReference type="Proteomes" id="UP000053467"/>
    </source>
</evidence>
<accession>A0A101I2A9</accession>
<feature type="transmembrane region" description="Helical" evidence="6">
    <location>
        <begin position="244"/>
        <end position="263"/>
    </location>
</feature>
<evidence type="ECO:0000256" key="5">
    <source>
        <dbReference type="ARBA" id="ARBA00023136"/>
    </source>
</evidence>
<feature type="domain" description="EamA" evidence="7">
    <location>
        <begin position="8"/>
        <end position="138"/>
    </location>
</feature>
<evidence type="ECO:0000256" key="4">
    <source>
        <dbReference type="ARBA" id="ARBA00022989"/>
    </source>
</evidence>
<keyword evidence="5 6" id="KW-0472">Membrane</keyword>